<name>A0A1H8MY25_9EURY</name>
<dbReference type="AlphaFoldDB" id="A0A1H8MY25"/>
<accession>A0A1H8MY25</accession>
<protein>
    <submittedName>
        <fullName evidence="1">Uncharacterized protein</fullName>
    </submittedName>
</protein>
<organism evidence="1 2">
    <name type="scientific">Halogranum amylolyticum</name>
    <dbReference type="NCBI Taxonomy" id="660520"/>
    <lineage>
        <taxon>Archaea</taxon>
        <taxon>Methanobacteriati</taxon>
        <taxon>Methanobacteriota</taxon>
        <taxon>Stenosarchaea group</taxon>
        <taxon>Halobacteria</taxon>
        <taxon>Halobacteriales</taxon>
        <taxon>Haloferacaceae</taxon>
    </lineage>
</organism>
<evidence type="ECO:0000313" key="1">
    <source>
        <dbReference type="EMBL" id="SEO22169.1"/>
    </source>
</evidence>
<reference evidence="2" key="1">
    <citation type="submission" date="2016-10" db="EMBL/GenBank/DDBJ databases">
        <authorList>
            <person name="Varghese N."/>
            <person name="Submissions S."/>
        </authorList>
    </citation>
    <scope>NUCLEOTIDE SEQUENCE [LARGE SCALE GENOMIC DNA]</scope>
    <source>
        <strain evidence="2">CGMCC 1.10121</strain>
    </source>
</reference>
<evidence type="ECO:0000313" key="2">
    <source>
        <dbReference type="Proteomes" id="UP000199126"/>
    </source>
</evidence>
<sequence length="109" mass="12405">MAYEMHDPVWTGTAYTHDGVQRVGDDGNTERFSAVADHYLLSASGFPPEWPTDLELKIVDEEMNLNRELLRSARTRLEQLDDLDPEPKAVVDDRLTTLLAEHFEDAGFE</sequence>
<keyword evidence="2" id="KW-1185">Reference proteome</keyword>
<proteinExistence type="predicted"/>
<dbReference type="RefSeq" id="WP_139246534.1">
    <property type="nucleotide sequence ID" value="NZ_FODV01000001.1"/>
</dbReference>
<gene>
    <name evidence="1" type="ORF">SAMN04487948_101171</name>
</gene>
<dbReference type="Proteomes" id="UP000199126">
    <property type="component" value="Unassembled WGS sequence"/>
</dbReference>
<dbReference type="EMBL" id="FODV01000001">
    <property type="protein sequence ID" value="SEO22169.1"/>
    <property type="molecule type" value="Genomic_DNA"/>
</dbReference>
<dbReference type="OrthoDB" id="212636at2157"/>